<comment type="caution">
    <text evidence="2">The sequence shown here is derived from an EMBL/GenBank/DDBJ whole genome shotgun (WGS) entry which is preliminary data.</text>
</comment>
<dbReference type="EMBL" id="JBJKFK010000863">
    <property type="protein sequence ID" value="KAL3314955.1"/>
    <property type="molecule type" value="Genomic_DNA"/>
</dbReference>
<dbReference type="Proteomes" id="UP001626550">
    <property type="component" value="Unassembled WGS sequence"/>
</dbReference>
<feature type="region of interest" description="Disordered" evidence="1">
    <location>
        <begin position="1"/>
        <end position="32"/>
    </location>
</feature>
<feature type="non-terminal residue" evidence="2">
    <location>
        <position position="185"/>
    </location>
</feature>
<feature type="compositionally biased region" description="Basic residues" evidence="1">
    <location>
        <begin position="1"/>
        <end position="11"/>
    </location>
</feature>
<proteinExistence type="predicted"/>
<name>A0ABD2Q5T7_9PLAT</name>
<reference evidence="2 3" key="1">
    <citation type="submission" date="2024-11" db="EMBL/GenBank/DDBJ databases">
        <title>Adaptive evolution of stress response genes in parasites aligns with host niche diversity.</title>
        <authorList>
            <person name="Hahn C."/>
            <person name="Resl P."/>
        </authorList>
    </citation>
    <scope>NUCLEOTIDE SEQUENCE [LARGE SCALE GENOMIC DNA]</scope>
    <source>
        <strain evidence="2">EGGRZ-B1_66</strain>
        <tissue evidence="2">Body</tissue>
    </source>
</reference>
<sequence>MASRSPRLRSPRRTDENAELANSPSRPTANGNSLDVKVRSYVGSDNFQIVSALCKEFPLLPKNRIDRVFTIHMFDYEKTHEALQKEHDELKKKTTVKVIKADKVQDPRYDIATPKSNNAYYPELMKTVSANGRGVTGALGMFYRRVEVDSNGVVLSSPPNTNEIIKRMVVGTTTRTRVPRKRATP</sequence>
<evidence type="ECO:0000313" key="2">
    <source>
        <dbReference type="EMBL" id="KAL3314955.1"/>
    </source>
</evidence>
<accession>A0ABD2Q5T7</accession>
<keyword evidence="3" id="KW-1185">Reference proteome</keyword>
<organism evidence="2 3">
    <name type="scientific">Cichlidogyrus casuarinus</name>
    <dbReference type="NCBI Taxonomy" id="1844966"/>
    <lineage>
        <taxon>Eukaryota</taxon>
        <taxon>Metazoa</taxon>
        <taxon>Spiralia</taxon>
        <taxon>Lophotrochozoa</taxon>
        <taxon>Platyhelminthes</taxon>
        <taxon>Monogenea</taxon>
        <taxon>Monopisthocotylea</taxon>
        <taxon>Dactylogyridea</taxon>
        <taxon>Ancyrocephalidae</taxon>
        <taxon>Cichlidogyrus</taxon>
    </lineage>
</organism>
<gene>
    <name evidence="2" type="ORF">Ciccas_006425</name>
</gene>
<protein>
    <submittedName>
        <fullName evidence="2">Uncharacterized protein</fullName>
    </submittedName>
</protein>
<dbReference type="AlphaFoldDB" id="A0ABD2Q5T7"/>
<evidence type="ECO:0000313" key="3">
    <source>
        <dbReference type="Proteomes" id="UP001626550"/>
    </source>
</evidence>
<evidence type="ECO:0000256" key="1">
    <source>
        <dbReference type="SAM" id="MobiDB-lite"/>
    </source>
</evidence>
<feature type="compositionally biased region" description="Polar residues" evidence="1">
    <location>
        <begin position="20"/>
        <end position="32"/>
    </location>
</feature>